<dbReference type="HOGENOM" id="CLU_008928_10_1_6"/>
<proteinExistence type="predicted"/>
<organism evidence="2 3">
    <name type="scientific">Chania multitudinisentens RB-25</name>
    <dbReference type="NCBI Taxonomy" id="1441930"/>
    <lineage>
        <taxon>Bacteria</taxon>
        <taxon>Pseudomonadati</taxon>
        <taxon>Pseudomonadota</taxon>
        <taxon>Gammaproteobacteria</taxon>
        <taxon>Enterobacterales</taxon>
        <taxon>Yersiniaceae</taxon>
        <taxon>Chania</taxon>
    </lineage>
</organism>
<gene>
    <name evidence="2" type="ORF">Z042_17885</name>
</gene>
<dbReference type="EMBL" id="CP007044">
    <property type="protein sequence ID" value="AHG21264.1"/>
    <property type="molecule type" value="Genomic_DNA"/>
</dbReference>
<name>W0LFV1_9GAMM</name>
<dbReference type="PATRIC" id="fig|1441930.4.peg.3531"/>
<keyword evidence="3" id="KW-1185">Reference proteome</keyword>
<accession>W0LFV1</accession>
<dbReference type="STRING" id="1441930.Z042_17885"/>
<evidence type="ECO:0000259" key="1">
    <source>
        <dbReference type="Pfam" id="PF21722"/>
    </source>
</evidence>
<dbReference type="eggNOG" id="COG4675">
    <property type="taxonomic scope" value="Bacteria"/>
</dbReference>
<feature type="domain" description="Glycine-rich" evidence="1">
    <location>
        <begin position="103"/>
        <end position="289"/>
    </location>
</feature>
<sequence length="292" mass="28564">MAKNEFLPFGIGNGANVLNPTDWLALSSRNAGFATGIAKSKEMNTALRQSSVITNVVAQFIADNSGKDVLDNGDLSTLQKNLSAALLNSVSGRLLNTQTFTASGTYIPTTGTKRIRAKVWGAGGGGQGMSSTSINSGAVGGGGGAYAESLIDVTGVTSISVTVGTGGTATVAGNNSNGGNGGKSLFGKHITCEGGLGGNQGSIAPVQATGGTIINISGQVAQGGVILSGGIIVGGVGGGSFGSASANPHISIPSDNGQFPGGGGAMGTYISATQLQPSGMGANGYVIVEEYS</sequence>
<dbReference type="KEGG" id="sfo:Z042_17885"/>
<dbReference type="InterPro" id="IPR049304">
    <property type="entry name" value="Gly_rich_dom"/>
</dbReference>
<dbReference type="AlphaFoldDB" id="W0LFV1"/>
<reference evidence="2 3" key="1">
    <citation type="submission" date="2014-01" db="EMBL/GenBank/DDBJ databases">
        <title>Isolation of Serratia multitudinisentens RB-25 from Ex-Landfill site.</title>
        <authorList>
            <person name="Robson E.H.J."/>
        </authorList>
    </citation>
    <scope>NUCLEOTIDE SEQUENCE [LARGE SCALE GENOMIC DNA]</scope>
    <source>
        <strain evidence="2 3">RB-25</strain>
    </source>
</reference>
<protein>
    <recommendedName>
        <fullName evidence="1">Glycine-rich domain-containing protein</fullName>
    </recommendedName>
</protein>
<dbReference type="Proteomes" id="UP000019030">
    <property type="component" value="Chromosome"/>
</dbReference>
<dbReference type="Pfam" id="PF21722">
    <property type="entry name" value="Gly_rich_2"/>
    <property type="match status" value="1"/>
</dbReference>
<dbReference type="OrthoDB" id="1921264at2"/>
<evidence type="ECO:0000313" key="2">
    <source>
        <dbReference type="EMBL" id="AHG21264.1"/>
    </source>
</evidence>
<evidence type="ECO:0000313" key="3">
    <source>
        <dbReference type="Proteomes" id="UP000019030"/>
    </source>
</evidence>
<dbReference type="RefSeq" id="WP_024910430.1">
    <property type="nucleotide sequence ID" value="NZ_CP007044.2"/>
</dbReference>
<reference evidence="2 3" key="2">
    <citation type="submission" date="2015-03" db="EMBL/GenBank/DDBJ databases">
        <authorList>
            <person name="Chan K.-G."/>
        </authorList>
    </citation>
    <scope>NUCLEOTIDE SEQUENCE [LARGE SCALE GENOMIC DNA]</scope>
    <source>
        <strain evidence="2 3">RB-25</strain>
    </source>
</reference>